<name>A0AA35X869_GEOBA</name>
<reference evidence="1" key="1">
    <citation type="submission" date="2023-03" db="EMBL/GenBank/DDBJ databases">
        <authorList>
            <person name="Steffen K."/>
            <person name="Cardenas P."/>
        </authorList>
    </citation>
    <scope>NUCLEOTIDE SEQUENCE</scope>
</reference>
<evidence type="ECO:0000313" key="1">
    <source>
        <dbReference type="EMBL" id="CAI8047799.1"/>
    </source>
</evidence>
<proteinExistence type="predicted"/>
<evidence type="ECO:0000313" key="2">
    <source>
        <dbReference type="Proteomes" id="UP001174909"/>
    </source>
</evidence>
<dbReference type="AlphaFoldDB" id="A0AA35X869"/>
<organism evidence="1 2">
    <name type="scientific">Geodia barretti</name>
    <name type="common">Barrett's horny sponge</name>
    <dbReference type="NCBI Taxonomy" id="519541"/>
    <lineage>
        <taxon>Eukaryota</taxon>
        <taxon>Metazoa</taxon>
        <taxon>Porifera</taxon>
        <taxon>Demospongiae</taxon>
        <taxon>Heteroscleromorpha</taxon>
        <taxon>Tetractinellida</taxon>
        <taxon>Astrophorina</taxon>
        <taxon>Geodiidae</taxon>
        <taxon>Geodia</taxon>
    </lineage>
</organism>
<accession>A0AA35X869</accession>
<comment type="caution">
    <text evidence="1">The sequence shown here is derived from an EMBL/GenBank/DDBJ whole genome shotgun (WGS) entry which is preliminary data.</text>
</comment>
<protein>
    <submittedName>
        <fullName evidence="1">NACHT, LRR and PYD domains-containing protein 3</fullName>
    </submittedName>
</protein>
<dbReference type="EMBL" id="CASHTH010003679">
    <property type="protein sequence ID" value="CAI8047799.1"/>
    <property type="molecule type" value="Genomic_DNA"/>
</dbReference>
<sequence length="361" mass="40484">MVTSRPWATGMFLEHYKHRLLQHIEIMGFTTQQISEYIKSALPQGEAKDLESYVKNRPPIRGCMYIPLNSAIVVTVYQDRQASGCPLPTTLTELYTALAQILLVRYLRGHPELEKGSQCIGIFKDLLVPCRVQTNFAELCKLAYKGIVGESNQVQLIFKESELPADFDNLGFMDSVTELYVTRGTVSSHNFLHLTFQEFFAAVHISTMSPADQLVHFQKHEDGRLNVVLRFLAGITKLSCFSSEGASITSQCFTGGHYSHECDIAVNSQLVNWMFETQSKNVSALLNVKHGTGPLTIKFKGGMSMLPMDYYSLGYCIAHSECQWVLDMCELHTLDREMIEILVNGAELRSDTCGRVVGFIG</sequence>
<dbReference type="PANTHER" id="PTHR46844">
    <property type="entry name" value="SLR5058 PROTEIN"/>
    <property type="match status" value="1"/>
</dbReference>
<gene>
    <name evidence="1" type="ORF">GBAR_LOCUS26450</name>
</gene>
<dbReference type="Proteomes" id="UP001174909">
    <property type="component" value="Unassembled WGS sequence"/>
</dbReference>
<dbReference type="PANTHER" id="PTHR46844:SF1">
    <property type="entry name" value="SLR5058 PROTEIN"/>
    <property type="match status" value="1"/>
</dbReference>
<keyword evidence="2" id="KW-1185">Reference proteome</keyword>
<feature type="non-terminal residue" evidence="1">
    <location>
        <position position="361"/>
    </location>
</feature>